<feature type="region of interest" description="Disordered" evidence="1">
    <location>
        <begin position="107"/>
        <end position="127"/>
    </location>
</feature>
<reference evidence="2" key="1">
    <citation type="submission" date="2019-08" db="EMBL/GenBank/DDBJ databases">
        <authorList>
            <person name="Kucharzyk K."/>
            <person name="Murdoch R.W."/>
            <person name="Higgins S."/>
            <person name="Loffler F."/>
        </authorList>
    </citation>
    <scope>NUCLEOTIDE SEQUENCE</scope>
</reference>
<accession>A0A645FBK2</accession>
<proteinExistence type="predicted"/>
<sequence length="127" mass="13856">MTFMYNSSKEYDTYAFFYSVSDGTTTHLISKTRNKNEALFVFSFPKGSTTTNVTTTNIKSGYAEYLDTADIVSALYLGSTVGVSDTLLVATNDNGLYKISINYASANSDSTANGTSTKSEEYDFTVL</sequence>
<dbReference type="AlphaFoldDB" id="A0A645FBK2"/>
<dbReference type="EMBL" id="VSSQ01055943">
    <property type="protein sequence ID" value="MPN09823.1"/>
    <property type="molecule type" value="Genomic_DNA"/>
</dbReference>
<name>A0A645FBK2_9ZZZZ</name>
<evidence type="ECO:0000313" key="2">
    <source>
        <dbReference type="EMBL" id="MPN09823.1"/>
    </source>
</evidence>
<evidence type="ECO:0000256" key="1">
    <source>
        <dbReference type="SAM" id="MobiDB-lite"/>
    </source>
</evidence>
<organism evidence="2">
    <name type="scientific">bioreactor metagenome</name>
    <dbReference type="NCBI Taxonomy" id="1076179"/>
    <lineage>
        <taxon>unclassified sequences</taxon>
        <taxon>metagenomes</taxon>
        <taxon>ecological metagenomes</taxon>
    </lineage>
</organism>
<comment type="caution">
    <text evidence="2">The sequence shown here is derived from an EMBL/GenBank/DDBJ whole genome shotgun (WGS) entry which is preliminary data.</text>
</comment>
<gene>
    <name evidence="2" type="ORF">SDC9_157115</name>
</gene>
<feature type="compositionally biased region" description="Polar residues" evidence="1">
    <location>
        <begin position="107"/>
        <end position="117"/>
    </location>
</feature>
<protein>
    <submittedName>
        <fullName evidence="2">Uncharacterized protein</fullName>
    </submittedName>
</protein>